<evidence type="ECO:0000313" key="3">
    <source>
        <dbReference type="Proteomes" id="UP000593576"/>
    </source>
</evidence>
<dbReference type="Proteomes" id="UP000593576">
    <property type="component" value="Unassembled WGS sequence"/>
</dbReference>
<evidence type="ECO:0000313" key="2">
    <source>
        <dbReference type="EMBL" id="MBA0870968.1"/>
    </source>
</evidence>
<comment type="caution">
    <text evidence="2">The sequence shown here is derived from an EMBL/GenBank/DDBJ whole genome shotgun (WGS) entry which is preliminary data.</text>
</comment>
<proteinExistence type="predicted"/>
<feature type="non-terminal residue" evidence="2">
    <location>
        <position position="1"/>
    </location>
</feature>
<feature type="region of interest" description="Disordered" evidence="1">
    <location>
        <begin position="108"/>
        <end position="151"/>
    </location>
</feature>
<dbReference type="PANTHER" id="PTHR47597:SF1">
    <property type="entry name" value="IS A MEMBER OF THE PF|00364 BIOTIN-REQUIRING ENZYMES FAMILY-RELATED"/>
    <property type="match status" value="1"/>
</dbReference>
<dbReference type="AlphaFoldDB" id="A0A7J9MJ34"/>
<feature type="non-terminal residue" evidence="2">
    <location>
        <position position="362"/>
    </location>
</feature>
<keyword evidence="3" id="KW-1185">Reference proteome</keyword>
<organism evidence="2 3">
    <name type="scientific">Gossypium schwendimanii</name>
    <name type="common">Cotton</name>
    <dbReference type="NCBI Taxonomy" id="34291"/>
    <lineage>
        <taxon>Eukaryota</taxon>
        <taxon>Viridiplantae</taxon>
        <taxon>Streptophyta</taxon>
        <taxon>Embryophyta</taxon>
        <taxon>Tracheophyta</taxon>
        <taxon>Spermatophyta</taxon>
        <taxon>Magnoliopsida</taxon>
        <taxon>eudicotyledons</taxon>
        <taxon>Gunneridae</taxon>
        <taxon>Pentapetalae</taxon>
        <taxon>rosids</taxon>
        <taxon>malvids</taxon>
        <taxon>Malvales</taxon>
        <taxon>Malvaceae</taxon>
        <taxon>Malvoideae</taxon>
        <taxon>Gossypium</taxon>
    </lineage>
</organism>
<dbReference type="EMBL" id="JABFAF010000011">
    <property type="protein sequence ID" value="MBA0870968.1"/>
    <property type="molecule type" value="Genomic_DNA"/>
</dbReference>
<accession>A0A7J9MJ34</accession>
<name>A0A7J9MJ34_GOSSC</name>
<reference evidence="2 3" key="1">
    <citation type="journal article" date="2019" name="Genome Biol. Evol.">
        <title>Insights into the evolution of the New World diploid cottons (Gossypium, subgenus Houzingenia) based on genome sequencing.</title>
        <authorList>
            <person name="Grover C.E."/>
            <person name="Arick M.A. 2nd"/>
            <person name="Thrash A."/>
            <person name="Conover J.L."/>
            <person name="Sanders W.S."/>
            <person name="Peterson D.G."/>
            <person name="Frelichowski J.E."/>
            <person name="Scheffler J.A."/>
            <person name="Scheffler B.E."/>
            <person name="Wendel J.F."/>
        </authorList>
    </citation>
    <scope>NUCLEOTIDE SEQUENCE [LARGE SCALE GENOMIC DNA]</scope>
    <source>
        <strain evidence="2">1</strain>
        <tissue evidence="2">Leaf</tissue>
    </source>
</reference>
<dbReference type="CDD" id="cd06850">
    <property type="entry name" value="biotinyl_domain"/>
    <property type="match status" value="1"/>
</dbReference>
<evidence type="ECO:0000256" key="1">
    <source>
        <dbReference type="SAM" id="MobiDB-lite"/>
    </source>
</evidence>
<dbReference type="OrthoDB" id="529457at2759"/>
<gene>
    <name evidence="2" type="ORF">Goshw_019534</name>
</gene>
<feature type="compositionally biased region" description="Polar residues" evidence="1">
    <location>
        <begin position="125"/>
        <end position="134"/>
    </location>
</feature>
<feature type="compositionally biased region" description="Polar residues" evidence="1">
    <location>
        <begin position="142"/>
        <end position="151"/>
    </location>
</feature>
<protein>
    <recommendedName>
        <fullName evidence="4">Lipoyl-binding domain-containing protein</fullName>
    </recommendedName>
</protein>
<dbReference type="Gene3D" id="2.40.50.100">
    <property type="match status" value="1"/>
</dbReference>
<sequence length="362" mass="39784">SLGVPNIKIPKLCFGKVGVDNSKLNNDRICIRQRPVRYTSLVRLLEKAFIIGCSPTLETQVNYHNQDLLLHIYGEGYKSPLDVLYSLHSEVWGYRELRRLWEKKEKGRKRNTKATLKKPDGGHTGETSATTNLGDDSKETKMSGSTSQLIPNSSGVESLVRDICSTTSIAKFELKLGGFRLYMVRNLAGKSEPPPPILSPPPVSVSTNKTVEAPKSNGTVSTPSLVITRPLSSSGRIESFLDKAADEGLVILQSPKVGFFMRSRTIKGKRAPPSCNEKQIVKEGQVLCYIEQLGYEIPIALLFLYAYVYMINQSGLSLIPITVLQSDVSGEVIKILQEDGDSIGYGDALIAILPSFPGIKKL</sequence>
<evidence type="ECO:0008006" key="4">
    <source>
        <dbReference type="Google" id="ProtNLM"/>
    </source>
</evidence>
<dbReference type="InterPro" id="IPR053217">
    <property type="entry name" value="ACC_Biotin_Carrier"/>
</dbReference>
<dbReference type="PANTHER" id="PTHR47597">
    <property type="entry name" value="IS A MEMBER OF THE PF|00364 BIOTIN-REQUIRING ENZYMES FAMILY-RELATED"/>
    <property type="match status" value="1"/>
</dbReference>